<dbReference type="RefSeq" id="WP_017749131.1">
    <property type="nucleotide sequence ID" value="NZ_KQ976354.1"/>
</dbReference>
<evidence type="ECO:0000313" key="2">
    <source>
        <dbReference type="Proteomes" id="UP000076925"/>
    </source>
</evidence>
<gene>
    <name evidence="1" type="ORF">WA1_12055</name>
</gene>
<organism evidence="1 2">
    <name type="scientific">Scytonema hofmannii PCC 7110</name>
    <dbReference type="NCBI Taxonomy" id="128403"/>
    <lineage>
        <taxon>Bacteria</taxon>
        <taxon>Bacillati</taxon>
        <taxon>Cyanobacteriota</taxon>
        <taxon>Cyanophyceae</taxon>
        <taxon>Nostocales</taxon>
        <taxon>Scytonemataceae</taxon>
        <taxon>Scytonema</taxon>
    </lineage>
</organism>
<keyword evidence="2" id="KW-1185">Reference proteome</keyword>
<evidence type="ECO:0000313" key="1">
    <source>
        <dbReference type="EMBL" id="KYC42851.1"/>
    </source>
</evidence>
<sequence>MTDRQVSEMTIETLKEFVREIVDEQLKRRQHFRQDERSVEEVLTTMDRIRWTPPPGSPTTLELLREAREQ</sequence>
<proteinExistence type="predicted"/>
<comment type="caution">
    <text evidence="1">The sequence shown here is derived from an EMBL/GenBank/DDBJ whole genome shotgun (WGS) entry which is preliminary data.</text>
</comment>
<protein>
    <submittedName>
        <fullName evidence="1">Uncharacterized protein</fullName>
    </submittedName>
</protein>
<reference evidence="1 2" key="1">
    <citation type="journal article" date="2013" name="Genome Biol. Evol.">
        <title>Genomes of Stigonematalean cyanobacteria (subsection V) and the evolution of oxygenic photosynthesis from prokaryotes to plastids.</title>
        <authorList>
            <person name="Dagan T."/>
            <person name="Roettger M."/>
            <person name="Stucken K."/>
            <person name="Landan G."/>
            <person name="Koch R."/>
            <person name="Major P."/>
            <person name="Gould S.B."/>
            <person name="Goremykin V.V."/>
            <person name="Rippka R."/>
            <person name="Tandeau de Marsac N."/>
            <person name="Gugger M."/>
            <person name="Lockhart P.J."/>
            <person name="Allen J.F."/>
            <person name="Brune I."/>
            <person name="Maus I."/>
            <person name="Puhler A."/>
            <person name="Martin W.F."/>
        </authorList>
    </citation>
    <scope>NUCLEOTIDE SEQUENCE [LARGE SCALE GENOMIC DNA]</scope>
    <source>
        <strain evidence="1 2">PCC 7110</strain>
    </source>
</reference>
<dbReference type="AlphaFoldDB" id="A0A139XDS6"/>
<dbReference type="Proteomes" id="UP000076925">
    <property type="component" value="Unassembled WGS sequence"/>
</dbReference>
<dbReference type="EMBL" id="ANNX02000016">
    <property type="protein sequence ID" value="KYC42851.1"/>
    <property type="molecule type" value="Genomic_DNA"/>
</dbReference>
<name>A0A139XDS6_9CYAN</name>
<accession>A0A139XDS6</accession>
<dbReference type="STRING" id="128403.WA1_12055"/>